<dbReference type="Proteomes" id="UP000234681">
    <property type="component" value="Chromosome 4"/>
</dbReference>
<accession>A6IDY5</accession>
<organism evidence="1 2">
    <name type="scientific">Rattus norvegicus</name>
    <name type="common">Rat</name>
    <dbReference type="NCBI Taxonomy" id="10116"/>
    <lineage>
        <taxon>Eukaryota</taxon>
        <taxon>Metazoa</taxon>
        <taxon>Chordata</taxon>
        <taxon>Craniata</taxon>
        <taxon>Vertebrata</taxon>
        <taxon>Euteleostomi</taxon>
        <taxon>Mammalia</taxon>
        <taxon>Eutheria</taxon>
        <taxon>Euarchontoglires</taxon>
        <taxon>Glires</taxon>
        <taxon>Rodentia</taxon>
        <taxon>Myomorpha</taxon>
        <taxon>Muroidea</taxon>
        <taxon>Muridae</taxon>
        <taxon>Murinae</taxon>
        <taxon>Rattus</taxon>
    </lineage>
</organism>
<evidence type="ECO:0000313" key="1">
    <source>
        <dbReference type="EMBL" id="EDM15072.1"/>
    </source>
</evidence>
<reference evidence="2" key="1">
    <citation type="submission" date="2005-09" db="EMBL/GenBank/DDBJ databases">
        <authorList>
            <person name="Mural R.J."/>
            <person name="Li P.W."/>
            <person name="Adams M.D."/>
            <person name="Amanatides P.G."/>
            <person name="Baden-Tillson H."/>
            <person name="Barnstead M."/>
            <person name="Chin S.H."/>
            <person name="Dew I."/>
            <person name="Evans C.A."/>
            <person name="Ferriera S."/>
            <person name="Flanigan M."/>
            <person name="Fosler C."/>
            <person name="Glodek A."/>
            <person name="Gu Z."/>
            <person name="Holt R.A."/>
            <person name="Jennings D."/>
            <person name="Kraft C.L."/>
            <person name="Lu F."/>
            <person name="Nguyen T."/>
            <person name="Nusskern D.R."/>
            <person name="Pfannkoch C.M."/>
            <person name="Sitter C."/>
            <person name="Sutton G.G."/>
            <person name="Venter J.C."/>
            <person name="Wang Z."/>
            <person name="Woodage T."/>
            <person name="Zheng X.H."/>
            <person name="Zhong F."/>
        </authorList>
    </citation>
    <scope>NUCLEOTIDE SEQUENCE [LARGE SCALE GENOMIC DNA]</scope>
    <source>
        <strain>BN</strain>
        <strain evidence="2">Sprague-Dawley</strain>
    </source>
</reference>
<feature type="non-terminal residue" evidence="1">
    <location>
        <position position="43"/>
    </location>
</feature>
<protein>
    <submittedName>
        <fullName evidence="1">RCG27869</fullName>
    </submittedName>
</protein>
<gene>
    <name evidence="1" type="ORF">rCG_27869</name>
</gene>
<dbReference type="EMBL" id="CH473959">
    <property type="protein sequence ID" value="EDM15072.1"/>
    <property type="molecule type" value="Genomic_DNA"/>
</dbReference>
<sequence length="43" mass="4829">MPCWSKAVSMTPVTTILTWSQHAIIDPGDCDIPRRMPEQTGEK</sequence>
<name>A6IDY5_RAT</name>
<dbReference type="AlphaFoldDB" id="A6IDY5"/>
<proteinExistence type="predicted"/>
<evidence type="ECO:0000313" key="2">
    <source>
        <dbReference type="Proteomes" id="UP000234681"/>
    </source>
</evidence>